<dbReference type="InterPro" id="IPR029055">
    <property type="entry name" value="Ntn_hydrolases_N"/>
</dbReference>
<proteinExistence type="predicted"/>
<dbReference type="SUPFAM" id="SSF56235">
    <property type="entry name" value="N-terminal nucleophile aminohydrolases (Ntn hydrolases)"/>
    <property type="match status" value="1"/>
</dbReference>
<dbReference type="PANTHER" id="PTHR11686:SF9">
    <property type="entry name" value="RE13973P"/>
    <property type="match status" value="1"/>
</dbReference>
<dbReference type="EC" id="3.4.19.13" evidence="1"/>
<dbReference type="InterPro" id="IPR043137">
    <property type="entry name" value="GGT_ssub_C"/>
</dbReference>
<name>A0ABR4NPN7_9SACH</name>
<evidence type="ECO:0000256" key="2">
    <source>
        <dbReference type="SAM" id="SignalP"/>
    </source>
</evidence>
<keyword evidence="1" id="KW-0808">Transferase</keyword>
<dbReference type="Gene3D" id="1.10.246.130">
    <property type="match status" value="1"/>
</dbReference>
<organism evidence="3 4">
    <name type="scientific">Nakaseomyces bracarensis</name>
    <dbReference type="NCBI Taxonomy" id="273131"/>
    <lineage>
        <taxon>Eukaryota</taxon>
        <taxon>Fungi</taxon>
        <taxon>Dikarya</taxon>
        <taxon>Ascomycota</taxon>
        <taxon>Saccharomycotina</taxon>
        <taxon>Saccharomycetes</taxon>
        <taxon>Saccharomycetales</taxon>
        <taxon>Saccharomycetaceae</taxon>
        <taxon>Nakaseomyces</taxon>
    </lineage>
</organism>
<evidence type="ECO:0000256" key="1">
    <source>
        <dbReference type="RuleBase" id="RU368068"/>
    </source>
</evidence>
<keyword evidence="1 3" id="KW-0378">Hydrolase</keyword>
<dbReference type="Proteomes" id="UP001623330">
    <property type="component" value="Unassembled WGS sequence"/>
</dbReference>
<dbReference type="EMBL" id="JBEVYD010000010">
    <property type="protein sequence ID" value="KAL3230063.1"/>
    <property type="molecule type" value="Genomic_DNA"/>
</dbReference>
<dbReference type="InterPro" id="IPR043138">
    <property type="entry name" value="GGT_lsub"/>
</dbReference>
<keyword evidence="2" id="KW-0732">Signal</keyword>
<dbReference type="EC" id="2.3.2.2" evidence="1"/>
<dbReference type="PANTHER" id="PTHR11686">
    <property type="entry name" value="GAMMA GLUTAMYL TRANSPEPTIDASE"/>
    <property type="match status" value="1"/>
</dbReference>
<evidence type="ECO:0000313" key="3">
    <source>
        <dbReference type="EMBL" id="KAL3230063.1"/>
    </source>
</evidence>
<evidence type="ECO:0000313" key="4">
    <source>
        <dbReference type="Proteomes" id="UP001623330"/>
    </source>
</evidence>
<sequence>MLVSIYVVLALFAAVTAERFPDNPFDWFNRSADHNIDIDPLPRSPTMDPDQSLLKIGRHGAISSDLELCNNITRDQVFLKYPDANAADAAVTQALCIGMVNFFNSGIGGGGYVVFAKGPDAPQDTGDHLFIDFREQAPAAADKMMFRDCALCSKLGGLAVAVPSELKGIYELYKARGSGTVSWAQLLEPIIELGEKGWEVEDALGATLVLYEPFLLARSDDWEFVLNSTRNGVKKVGDKMTRPVLSKLLRELATNGSVDPFYDENSWMVKAMVTKIQEYDGLVTEKDFASYYVRKEKPLKRKIRQGFSFLPNNDLTVLTSGGSSSGPALLSSLSVLESFGSKLGGDFEEGEIFKLVETMKWMASARSRLGDYFGKELPDNICKVLRPKWISKIIHSIKKQCKKDSYKTLENYMDYDPLYDMNEPHGTAHFSITDKFGNAISLTTTVNLLFGSLVHDPNTGVIFNNEMDDFAQPNRSNSFELAASVYNYIEPGKRPLSSTAPTIILNELGYPELVVGASGGSRITTSILHTIIRVYWYQMPILEAIAYPRVHHQLLPNQLEVENVTMIGNETIQQLKDMGHKVLERTPKSVVNAIHRVTGEWHAVSDYWRKRGISAVY</sequence>
<comment type="catalytic activity">
    <reaction evidence="1">
        <text>an N-terminal (5-L-glutamyl)-[peptide] + an alpha-amino acid = 5-L-glutamyl amino acid + an N-terminal L-alpha-aminoacyl-[peptide]</text>
        <dbReference type="Rhea" id="RHEA:23904"/>
        <dbReference type="Rhea" id="RHEA-COMP:9780"/>
        <dbReference type="Rhea" id="RHEA-COMP:9795"/>
        <dbReference type="ChEBI" id="CHEBI:77644"/>
        <dbReference type="ChEBI" id="CHEBI:78597"/>
        <dbReference type="ChEBI" id="CHEBI:78599"/>
        <dbReference type="ChEBI" id="CHEBI:78608"/>
        <dbReference type="EC" id="2.3.2.2"/>
    </reaction>
</comment>
<comment type="function">
    <text evidence="1">Cleaves the gamma-glutamyl peptide bond of glutathione and glutathione conjugates.</text>
</comment>
<comment type="catalytic activity">
    <reaction evidence="1">
        <text>glutathione + H2O = L-cysteinylglycine + L-glutamate</text>
        <dbReference type="Rhea" id="RHEA:28807"/>
        <dbReference type="ChEBI" id="CHEBI:15377"/>
        <dbReference type="ChEBI" id="CHEBI:29985"/>
        <dbReference type="ChEBI" id="CHEBI:57925"/>
        <dbReference type="ChEBI" id="CHEBI:61694"/>
        <dbReference type="EC" id="3.4.19.13"/>
    </reaction>
</comment>
<keyword evidence="4" id="KW-1185">Reference proteome</keyword>
<dbReference type="InterPro" id="IPR000101">
    <property type="entry name" value="GGT_peptidase"/>
</dbReference>
<gene>
    <name evidence="3" type="ORF">RNJ44_01426</name>
</gene>
<dbReference type="NCBIfam" id="TIGR00066">
    <property type="entry name" value="g_glut_trans"/>
    <property type="match status" value="1"/>
</dbReference>
<feature type="signal peptide" evidence="2">
    <location>
        <begin position="1"/>
        <end position="17"/>
    </location>
</feature>
<accession>A0ABR4NPN7</accession>
<dbReference type="GO" id="GO:0016787">
    <property type="term" value="F:hydrolase activity"/>
    <property type="evidence" value="ECO:0007669"/>
    <property type="project" value="UniProtKB-KW"/>
</dbReference>
<reference evidence="3 4" key="1">
    <citation type="submission" date="2024-05" db="EMBL/GenBank/DDBJ databases">
        <title>Long read based assembly of the Candida bracarensis genome reveals expanded adhesin content.</title>
        <authorList>
            <person name="Marcet-Houben M."/>
            <person name="Ksiezopolska E."/>
            <person name="Gabaldon T."/>
        </authorList>
    </citation>
    <scope>NUCLEOTIDE SEQUENCE [LARGE SCALE GENOMIC DNA]</scope>
    <source>
        <strain evidence="3 4">CBM6</strain>
    </source>
</reference>
<feature type="chain" id="PRO_5047129478" description="Glutathione hydrolase" evidence="2">
    <location>
        <begin position="18"/>
        <end position="617"/>
    </location>
</feature>
<protein>
    <recommendedName>
        <fullName evidence="1">Glutathione hydrolase</fullName>
        <ecNumber evidence="1">2.3.2.2</ecNumber>
        <ecNumber evidence="1">3.4.19.13</ecNumber>
    </recommendedName>
    <alternativeName>
        <fullName evidence="1">Gamma-glutamyltransferase</fullName>
    </alternativeName>
    <alternativeName>
        <fullName evidence="1">Gamma-glutamyltranspeptidase</fullName>
    </alternativeName>
</protein>
<comment type="catalytic activity">
    <reaction evidence="1">
        <text>an S-substituted glutathione + H2O = an S-substituted L-cysteinylglycine + L-glutamate</text>
        <dbReference type="Rhea" id="RHEA:59468"/>
        <dbReference type="ChEBI" id="CHEBI:15377"/>
        <dbReference type="ChEBI" id="CHEBI:29985"/>
        <dbReference type="ChEBI" id="CHEBI:90779"/>
        <dbReference type="ChEBI" id="CHEBI:143103"/>
        <dbReference type="EC" id="3.4.19.13"/>
    </reaction>
</comment>
<comment type="pathway">
    <text evidence="1">Sulfur metabolism; glutathione metabolism.</text>
</comment>
<dbReference type="Pfam" id="PF01019">
    <property type="entry name" value="G_glu_transpept"/>
    <property type="match status" value="1"/>
</dbReference>
<keyword evidence="1" id="KW-0012">Acyltransferase</keyword>
<dbReference type="Gene3D" id="3.60.20.40">
    <property type="match status" value="1"/>
</dbReference>
<comment type="caution">
    <text evidence="3">The sequence shown here is derived from an EMBL/GenBank/DDBJ whole genome shotgun (WGS) entry which is preliminary data.</text>
</comment>
<dbReference type="PRINTS" id="PR01210">
    <property type="entry name" value="GGTRANSPTASE"/>
</dbReference>